<gene>
    <name evidence="2" type="ORF">PVOR_17244</name>
</gene>
<dbReference type="RefSeq" id="WP_006210252.1">
    <property type="nucleotide sequence ID" value="NZ_ADHJ01000025.1"/>
</dbReference>
<dbReference type="InterPro" id="IPR004843">
    <property type="entry name" value="Calcineurin-like_PHP"/>
</dbReference>
<dbReference type="AlphaFoldDB" id="A0A2R9STG9"/>
<sequence>MNLGIISDLHVDLNKQPQDLPVQEALLEVVKERELTHLIVAGDISNDSHLSLSVLHELRERSGIPVLFVPGNHDYWSKENGITDTWEIYKAYQSFPGCLSEQPYILNDEWVVIGNTGWYDYTLGEPTYGSADFEKMKFADRTWQDSIYVHWGRSNSDMHRYFYEAMERELAEYQGKQIILVTHMLGHPFFKVPMPHPRWEYFNAFLGSAEYADLYVKYNVHYAVMGHVHYRKKHVHQNTEMVCACLGYRQEWTQEVALDEIRSCLQVISL</sequence>
<evidence type="ECO:0000313" key="2">
    <source>
        <dbReference type="EMBL" id="EFU40643.1"/>
    </source>
</evidence>
<dbReference type="NCBIfam" id="TIGR03729">
    <property type="entry name" value="acc_ester"/>
    <property type="match status" value="1"/>
</dbReference>
<keyword evidence="3" id="KW-1185">Reference proteome</keyword>
<dbReference type="InterPro" id="IPR029052">
    <property type="entry name" value="Metallo-depent_PP-like"/>
</dbReference>
<dbReference type="Proteomes" id="UP000003094">
    <property type="component" value="Unassembled WGS sequence"/>
</dbReference>
<dbReference type="Pfam" id="PF00149">
    <property type="entry name" value="Metallophos"/>
    <property type="match status" value="1"/>
</dbReference>
<dbReference type="PANTHER" id="PTHR36492:SF2">
    <property type="entry name" value="[ACYL-CARRIER-PROTEIN] PHOSPHODIESTERASE PPTH"/>
    <property type="match status" value="1"/>
</dbReference>
<organism evidence="2 3">
    <name type="scientific">Paenibacillus vortex V453</name>
    <dbReference type="NCBI Taxonomy" id="715225"/>
    <lineage>
        <taxon>Bacteria</taxon>
        <taxon>Bacillati</taxon>
        <taxon>Bacillota</taxon>
        <taxon>Bacilli</taxon>
        <taxon>Bacillales</taxon>
        <taxon>Paenibacillaceae</taxon>
        <taxon>Paenibacillus</taxon>
    </lineage>
</organism>
<name>A0A2R9STG9_9BACL</name>
<evidence type="ECO:0000313" key="3">
    <source>
        <dbReference type="Proteomes" id="UP000003094"/>
    </source>
</evidence>
<dbReference type="EMBL" id="ADHJ01000025">
    <property type="protein sequence ID" value="EFU40643.1"/>
    <property type="molecule type" value="Genomic_DNA"/>
</dbReference>
<dbReference type="KEGG" id="pvo:PVOR_17244"/>
<dbReference type="Gene3D" id="3.60.21.10">
    <property type="match status" value="1"/>
</dbReference>
<proteinExistence type="predicted"/>
<feature type="domain" description="Calcineurin-like phosphoesterase" evidence="1">
    <location>
        <begin position="1"/>
        <end position="230"/>
    </location>
</feature>
<accession>A0A2R9STG9</accession>
<dbReference type="InterPro" id="IPR022302">
    <property type="entry name" value="Phosphoesterase_putative"/>
</dbReference>
<protein>
    <recommendedName>
        <fullName evidence="1">Calcineurin-like phosphoesterase domain-containing protein</fullName>
    </recommendedName>
</protein>
<comment type="caution">
    <text evidence="2">The sequence shown here is derived from an EMBL/GenBank/DDBJ whole genome shotgun (WGS) entry which is preliminary data.</text>
</comment>
<reference evidence="2 3" key="1">
    <citation type="journal article" date="2010" name="BMC Genomics">
        <title>Genome sequence of the pattern forming Paenibacillus vortex bacterium reveals potential for thriving in complex environments.</title>
        <authorList>
            <person name="Sirota-Madi A."/>
            <person name="Olender T."/>
            <person name="Helman Y."/>
            <person name="Ingham C."/>
            <person name="Brainis I."/>
            <person name="Roth D."/>
            <person name="Hagi E."/>
            <person name="Brodsky L."/>
            <person name="Leshkowitz D."/>
            <person name="Galatenko V."/>
            <person name="Nikolaev V."/>
            <person name="Mugasimangalam R.C."/>
            <person name="Bransburg-Zabary S."/>
            <person name="Gutnick D.L."/>
            <person name="Lancet D."/>
            <person name="Ben-Jacob E."/>
        </authorList>
    </citation>
    <scope>NUCLEOTIDE SEQUENCE [LARGE SCALE GENOMIC DNA]</scope>
    <source>
        <strain evidence="2 3">V453</strain>
    </source>
</reference>
<dbReference type="GO" id="GO:0016787">
    <property type="term" value="F:hydrolase activity"/>
    <property type="evidence" value="ECO:0007669"/>
    <property type="project" value="InterPro"/>
</dbReference>
<evidence type="ECO:0000259" key="1">
    <source>
        <dbReference type="Pfam" id="PF00149"/>
    </source>
</evidence>
<dbReference type="InterPro" id="IPR052963">
    <property type="entry name" value="Pantetheine_PDE"/>
</dbReference>
<dbReference type="PANTHER" id="PTHR36492">
    <property type="match status" value="1"/>
</dbReference>
<dbReference type="SUPFAM" id="SSF56300">
    <property type="entry name" value="Metallo-dependent phosphatases"/>
    <property type="match status" value="1"/>
</dbReference>